<dbReference type="GO" id="GO:0000209">
    <property type="term" value="P:protein polyubiquitination"/>
    <property type="evidence" value="ECO:0007669"/>
    <property type="project" value="TreeGrafter"/>
</dbReference>
<dbReference type="Gene3D" id="3.40.50.300">
    <property type="entry name" value="P-loop containing nucleotide triphosphate hydrolases"/>
    <property type="match status" value="1"/>
</dbReference>
<dbReference type="RefSeq" id="XP_013396530.1">
    <property type="nucleotide sequence ID" value="XM_013541076.2"/>
</dbReference>
<evidence type="ECO:0000313" key="5">
    <source>
        <dbReference type="Proteomes" id="UP000085678"/>
    </source>
</evidence>
<dbReference type="GeneID" id="106163476"/>
<protein>
    <submittedName>
        <fullName evidence="6">Uncharacterized protein LOC106163476</fullName>
    </submittedName>
</protein>
<dbReference type="Proteomes" id="UP000085678">
    <property type="component" value="Unplaced"/>
</dbReference>
<dbReference type="SUPFAM" id="SSF101898">
    <property type="entry name" value="NHL repeat"/>
    <property type="match status" value="1"/>
</dbReference>
<gene>
    <name evidence="6" type="primary">LOC106163476</name>
</gene>
<feature type="domain" description="COR" evidence="4">
    <location>
        <begin position="699"/>
        <end position="859"/>
    </location>
</feature>
<feature type="compositionally biased region" description="Polar residues" evidence="3">
    <location>
        <begin position="13"/>
        <end position="37"/>
    </location>
</feature>
<dbReference type="InterPro" id="IPR001258">
    <property type="entry name" value="NHL_repeat"/>
</dbReference>
<dbReference type="OrthoDB" id="6105938at2759"/>
<feature type="region of interest" description="Disordered" evidence="3">
    <location>
        <begin position="1039"/>
        <end position="1060"/>
    </location>
</feature>
<accession>A0A1S3IE46</accession>
<dbReference type="GO" id="GO:0061630">
    <property type="term" value="F:ubiquitin protein ligase activity"/>
    <property type="evidence" value="ECO:0007669"/>
    <property type="project" value="TreeGrafter"/>
</dbReference>
<evidence type="ECO:0000259" key="4">
    <source>
        <dbReference type="Pfam" id="PF16095"/>
    </source>
</evidence>
<keyword evidence="5" id="KW-1185">Reference proteome</keyword>
<dbReference type="InParanoid" id="A0A1S3IE46"/>
<dbReference type="InterPro" id="IPR032171">
    <property type="entry name" value="COR-A"/>
</dbReference>
<dbReference type="PANTHER" id="PTHR24104">
    <property type="entry name" value="E3 UBIQUITIN-PROTEIN LIGASE NHLRC1-RELATED"/>
    <property type="match status" value="1"/>
</dbReference>
<dbReference type="PROSITE" id="PS51125">
    <property type="entry name" value="NHL"/>
    <property type="match status" value="1"/>
</dbReference>
<dbReference type="KEGG" id="lak:106163476"/>
<dbReference type="InterPro" id="IPR027417">
    <property type="entry name" value="P-loop_NTPase"/>
</dbReference>
<organism evidence="5 6">
    <name type="scientific">Lingula anatina</name>
    <name type="common">Brachiopod</name>
    <name type="synonym">Lingula unguis</name>
    <dbReference type="NCBI Taxonomy" id="7574"/>
    <lineage>
        <taxon>Eukaryota</taxon>
        <taxon>Metazoa</taxon>
        <taxon>Spiralia</taxon>
        <taxon>Lophotrochozoa</taxon>
        <taxon>Brachiopoda</taxon>
        <taxon>Linguliformea</taxon>
        <taxon>Lingulata</taxon>
        <taxon>Lingulida</taxon>
        <taxon>Linguloidea</taxon>
        <taxon>Lingulidae</taxon>
        <taxon>Lingula</taxon>
    </lineage>
</organism>
<proteinExistence type="predicted"/>
<evidence type="ECO:0000256" key="2">
    <source>
        <dbReference type="PROSITE-ProRule" id="PRU00504"/>
    </source>
</evidence>
<feature type="region of interest" description="Disordered" evidence="3">
    <location>
        <begin position="1"/>
        <end position="37"/>
    </location>
</feature>
<keyword evidence="1" id="KW-0677">Repeat</keyword>
<evidence type="ECO:0000256" key="3">
    <source>
        <dbReference type="SAM" id="MobiDB-lite"/>
    </source>
</evidence>
<dbReference type="PANTHER" id="PTHR24104:SF57">
    <property type="entry name" value="BEE-MILK PROTEIN"/>
    <property type="match status" value="1"/>
</dbReference>
<feature type="compositionally biased region" description="Basic and acidic residues" evidence="3">
    <location>
        <begin position="439"/>
        <end position="450"/>
    </location>
</feature>
<evidence type="ECO:0000313" key="6">
    <source>
        <dbReference type="RefSeq" id="XP_013396530.1"/>
    </source>
</evidence>
<dbReference type="SUPFAM" id="SSF52540">
    <property type="entry name" value="P-loop containing nucleoside triphosphate hydrolases"/>
    <property type="match status" value="1"/>
</dbReference>
<dbReference type="InterPro" id="IPR011042">
    <property type="entry name" value="6-blade_b-propeller_TolB-like"/>
</dbReference>
<feature type="region of interest" description="Disordered" evidence="3">
    <location>
        <begin position="424"/>
        <end position="453"/>
    </location>
</feature>
<feature type="repeat" description="NHL" evidence="2">
    <location>
        <begin position="132"/>
        <end position="173"/>
    </location>
</feature>
<name>A0A1S3IE46_LINAN</name>
<dbReference type="CDD" id="cd05819">
    <property type="entry name" value="NHL"/>
    <property type="match status" value="1"/>
</dbReference>
<evidence type="ECO:0000256" key="1">
    <source>
        <dbReference type="ARBA" id="ARBA00022737"/>
    </source>
</evidence>
<dbReference type="InterPro" id="IPR050952">
    <property type="entry name" value="TRIM-NHL_E3_ligases"/>
</dbReference>
<dbReference type="InterPro" id="IPR036388">
    <property type="entry name" value="WH-like_DNA-bd_sf"/>
</dbReference>
<dbReference type="Gene3D" id="1.10.10.10">
    <property type="entry name" value="Winged helix-like DNA-binding domain superfamily/Winged helix DNA-binding domain"/>
    <property type="match status" value="1"/>
</dbReference>
<sequence>MEAMLGQSRRGVNPSSGQVTVQTQPPLAGQETNPTSAPNHLVFLEKAECVHSFSAVKQTDERRIGIYGLAVDKEHLFIVDNEHDRTKVFTHKGQFKFDIEVKIPYDVAVSQTGHLYITSRGDRCVQVYSTRGQQVTTMGQGLLEDPRGITLNRKGHVMVCDMRKKSIFTFHADSGQLLNTISLSMCEEPEYITVSSLNENIVIQDWLGQCVLVLSPTGDHLYQCFTREGSADDEPRLPHGVCTDSYGHIFYADMDNHSIVALSPKGQFIRYIVTKDDGLKNPNSVEISPAGQMVVGERNGAVKKFKYVQQKGDQFSEEINRQDPLLQEAYQRACKDGFERVNRARVMLLGHYGAGKTRLRKRLLGQEYDEENDPITNGIETDYVLVKEGWNSDEAECHGPAISHLLAVNTRKIHGEIRASHAELKGGQVVEATNAPTSEKVEKSSSKPPEKQSGVIQEEIITVAPKPENEITSSTERHILVSQEKEREHQPSPSSSKEALSYLKTEESMELPPDVLTHLTESSYDIENPPARLAVWDFGGQSVYYNTHHTFLSSRAIYILAIDMSLALTDRLDDQWHGAEHFSGTILDFTDYWIDAIHTYALRQDMSEDGILSPRIIIACTHKDKYLENVPIERHEEEINAYFGKLRQHIQQKRSGVHVDPRFFAIDNTCQDEDPEISDLRQYVMKIAESQKCWGEKNPIRWIRLEEELQLRRPPEKRGKKWIRYEELQNLALKVGMQDAIELKSFLQFHHDIGDLMHFQTDDLSDTVILNPTWLIDAFRSIIAVDKHHVKTKGTPYWSALKRGILDERLLDELWGVDSELKPIVIGVMVQFNILLEQDVKPGTTEKPTSRQFYVPSLLQICKNPESGVGSEGTLFIQGKENFMPHLLFNRLTSKLVQNDTSPARKGLRRRGDFFLIKNELYYDYAVYAIDPRRGARCALRKTTKSSCIELIPLYPSKTKFDRTIRGAYAKWKNHVLMQIQQVKQTVSPHLQLKWCVRDPRKPKVREELMVIDPKETDLTTCGLPEDSVYRLWFMPGSSEKEHSVTPPAKTLSSVAGGWA</sequence>
<reference evidence="6" key="1">
    <citation type="submission" date="2025-08" db="UniProtKB">
        <authorList>
            <consortium name="RefSeq"/>
        </authorList>
    </citation>
    <scope>IDENTIFICATION</scope>
    <source>
        <tissue evidence="6">Gonads</tissue>
    </source>
</reference>
<dbReference type="Pfam" id="PF16095">
    <property type="entry name" value="COR-A"/>
    <property type="match status" value="1"/>
</dbReference>
<dbReference type="Gene3D" id="2.120.10.30">
    <property type="entry name" value="TolB, C-terminal domain"/>
    <property type="match status" value="1"/>
</dbReference>
<dbReference type="AlphaFoldDB" id="A0A1S3IE46"/>
<dbReference type="GO" id="GO:0043161">
    <property type="term" value="P:proteasome-mediated ubiquitin-dependent protein catabolic process"/>
    <property type="evidence" value="ECO:0007669"/>
    <property type="project" value="TreeGrafter"/>
</dbReference>